<proteinExistence type="inferred from homology"/>
<dbReference type="EMBL" id="JAXIOK010000021">
    <property type="protein sequence ID" value="KAK4745482.1"/>
    <property type="molecule type" value="Genomic_DNA"/>
</dbReference>
<dbReference type="GO" id="GO:0005739">
    <property type="term" value="C:mitochondrion"/>
    <property type="evidence" value="ECO:0007669"/>
    <property type="project" value="TreeGrafter"/>
</dbReference>
<organism evidence="4 5">
    <name type="scientific">Trapa incisa</name>
    <dbReference type="NCBI Taxonomy" id="236973"/>
    <lineage>
        <taxon>Eukaryota</taxon>
        <taxon>Viridiplantae</taxon>
        <taxon>Streptophyta</taxon>
        <taxon>Embryophyta</taxon>
        <taxon>Tracheophyta</taxon>
        <taxon>Spermatophyta</taxon>
        <taxon>Magnoliopsida</taxon>
        <taxon>eudicotyledons</taxon>
        <taxon>Gunneridae</taxon>
        <taxon>Pentapetalae</taxon>
        <taxon>rosids</taxon>
        <taxon>malvids</taxon>
        <taxon>Myrtales</taxon>
        <taxon>Lythraceae</taxon>
        <taxon>Trapa</taxon>
    </lineage>
</organism>
<gene>
    <name evidence="4" type="ORF">SAY87_011794</name>
</gene>
<evidence type="ECO:0000256" key="3">
    <source>
        <dbReference type="SAM" id="MobiDB-lite"/>
    </source>
</evidence>
<comment type="caution">
    <text evidence="4">The sequence shown here is derived from an EMBL/GenBank/DDBJ whole genome shotgun (WGS) entry which is preliminary data.</text>
</comment>
<dbReference type="Proteomes" id="UP001345219">
    <property type="component" value="Chromosome 10"/>
</dbReference>
<dbReference type="PANTHER" id="PTHR28524:SF3">
    <property type="entry name" value="SUCCINATE DEHYDROGENASE ASSEMBLY FACTOR 4, MITOCHONDRIAL"/>
    <property type="match status" value="1"/>
</dbReference>
<evidence type="ECO:0000256" key="2">
    <source>
        <dbReference type="ARBA" id="ARBA00022170"/>
    </source>
</evidence>
<feature type="compositionally biased region" description="Basic and acidic residues" evidence="3">
    <location>
        <begin position="100"/>
        <end position="113"/>
    </location>
</feature>
<sequence>MTSIKVMTLNLSRLLSVKLAPPGIGSAHLAVAQPAGIRLFGSSDQEAMRSKGPEEDAVKESQSKIEDGEENRGDGEDEGDVHVNRETGEVGGPRGPEPTRYGDWEQKGRCSDF</sequence>
<evidence type="ECO:0000256" key="1">
    <source>
        <dbReference type="ARBA" id="ARBA00005701"/>
    </source>
</evidence>
<dbReference type="Pfam" id="PF07896">
    <property type="entry name" value="DUF1674"/>
    <property type="match status" value="1"/>
</dbReference>
<feature type="region of interest" description="Disordered" evidence="3">
    <location>
        <begin position="42"/>
        <end position="113"/>
    </location>
</feature>
<dbReference type="AlphaFoldDB" id="A0AAN7GZY1"/>
<feature type="compositionally biased region" description="Basic and acidic residues" evidence="3">
    <location>
        <begin position="46"/>
        <end position="88"/>
    </location>
</feature>
<dbReference type="GO" id="GO:0034553">
    <property type="term" value="P:mitochondrial respiratory chain complex II assembly"/>
    <property type="evidence" value="ECO:0007669"/>
    <property type="project" value="TreeGrafter"/>
</dbReference>
<evidence type="ECO:0000313" key="4">
    <source>
        <dbReference type="EMBL" id="KAK4745482.1"/>
    </source>
</evidence>
<dbReference type="PANTHER" id="PTHR28524">
    <property type="entry name" value="SUCCINATE DEHYDROGENASE ASSEMBLY FACTOR 4, MITOCHONDRIAL"/>
    <property type="match status" value="1"/>
</dbReference>
<dbReference type="InterPro" id="IPR012875">
    <property type="entry name" value="SDHF4"/>
</dbReference>
<comment type="similarity">
    <text evidence="1">Belongs to the SDHAF4 family.</text>
</comment>
<keyword evidence="5" id="KW-1185">Reference proteome</keyword>
<reference evidence="4 5" key="1">
    <citation type="journal article" date="2023" name="Hortic Res">
        <title>Pangenome of water caltrop reveals structural variations and asymmetric subgenome divergence after allopolyploidization.</title>
        <authorList>
            <person name="Zhang X."/>
            <person name="Chen Y."/>
            <person name="Wang L."/>
            <person name="Yuan Y."/>
            <person name="Fang M."/>
            <person name="Shi L."/>
            <person name="Lu R."/>
            <person name="Comes H.P."/>
            <person name="Ma Y."/>
            <person name="Chen Y."/>
            <person name="Huang G."/>
            <person name="Zhou Y."/>
            <person name="Zheng Z."/>
            <person name="Qiu Y."/>
        </authorList>
    </citation>
    <scope>NUCLEOTIDE SEQUENCE [LARGE SCALE GENOMIC DNA]</scope>
    <source>
        <tissue evidence="4">Roots</tissue>
    </source>
</reference>
<accession>A0AAN7GZY1</accession>
<name>A0AAN7GZY1_9MYRT</name>
<protein>
    <recommendedName>
        <fullName evidence="2">Succinate dehydrogenase assembly factor 4, mitochondrial</fullName>
    </recommendedName>
</protein>
<evidence type="ECO:0000313" key="5">
    <source>
        <dbReference type="Proteomes" id="UP001345219"/>
    </source>
</evidence>